<dbReference type="InterPro" id="IPR036388">
    <property type="entry name" value="WH-like_DNA-bd_sf"/>
</dbReference>
<proteinExistence type="predicted"/>
<dbReference type="EMBL" id="CP012288">
    <property type="protein sequence ID" value="AMV67383.1"/>
    <property type="molecule type" value="Genomic_DNA"/>
</dbReference>
<dbReference type="PANTHER" id="PTHR30185">
    <property type="entry name" value="CRYPTIC BETA-GLUCOSIDE BGL OPERON ANTITERMINATOR"/>
    <property type="match status" value="1"/>
</dbReference>
<evidence type="ECO:0000256" key="1">
    <source>
        <dbReference type="ARBA" id="ARBA00023015"/>
    </source>
</evidence>
<keyword evidence="2" id="KW-0804">Transcription</keyword>
<protein>
    <submittedName>
        <fullName evidence="5">Trans-acting positive regulator</fullName>
    </submittedName>
</protein>
<dbReference type="RefSeq" id="WP_046871140.1">
    <property type="nucleotide sequence ID" value="NZ_BAAAXI010000135.1"/>
</dbReference>
<dbReference type="Pfam" id="PF08279">
    <property type="entry name" value="HTH_11"/>
    <property type="match status" value="1"/>
</dbReference>
<dbReference type="PANTHER" id="PTHR30185:SF18">
    <property type="entry name" value="TRANSCRIPTIONAL REGULATOR MTLR"/>
    <property type="match status" value="1"/>
</dbReference>
<evidence type="ECO:0000313" key="5">
    <source>
        <dbReference type="EMBL" id="AMV67383.1"/>
    </source>
</evidence>
<feature type="domain" description="Helix-turn-helix type 11" evidence="4">
    <location>
        <begin position="14"/>
        <end position="52"/>
    </location>
</feature>
<dbReference type="Proteomes" id="UP000076244">
    <property type="component" value="Chromosome"/>
</dbReference>
<evidence type="ECO:0000259" key="4">
    <source>
        <dbReference type="Pfam" id="PF08279"/>
    </source>
</evidence>
<evidence type="ECO:0000256" key="2">
    <source>
        <dbReference type="ARBA" id="ARBA00023163"/>
    </source>
</evidence>
<dbReference type="GeneID" id="57276712"/>
<evidence type="ECO:0000313" key="6">
    <source>
        <dbReference type="Proteomes" id="UP000076244"/>
    </source>
</evidence>
<reference evidence="5 6" key="1">
    <citation type="journal article" date="2016" name="PLoS ONE">
        <title>The Identification of Novel Diagnostic Marker Genes for the Detection of Beer Spoiling Pediococcus damnosus Strains Using the BlAst Diagnostic Gene findEr.</title>
        <authorList>
            <person name="Behr J."/>
            <person name="Geissler A.J."/>
            <person name="Schmid J."/>
            <person name="Zehe A."/>
            <person name="Vogel R.F."/>
        </authorList>
    </citation>
    <scope>NUCLEOTIDE SEQUENCE [LARGE SCALE GENOMIC DNA]</scope>
    <source>
        <strain evidence="5 6">TMW 2.1535</strain>
    </source>
</reference>
<sequence>MNKADLLEKTQQSLFKIMEILYLSDGSVSKQTLAQKLDLSPATLKRYLDDLQVDVQPLIDEKKITFCIGANTAEFKLIQNFALDDWIFRLYLKDAPKFQILMYIYKHGSMDSYQLQDDLNMSEASLYRVIKQLNKLLKEFELTIHNGHLQGSELQVRFFYYILFQLTNYFPPKKSFAIDKFVDGLQSELHFYFHSEAVHRVDSWLIISQQRLGSQSVMDSEIPKRVRELYQKNELYQQVSKCYKQAFHMRSATKEQFEIEAFCVMLISMSVFNSKTNVARRFYDIYNSQKTQLADLVEKMNHTITSTLKISRHQWPFELMKLVFDICARPFCFTGDLAHMDEIYSEYYMTHFFSQEARLVVKELMQIFKKEPSTPFSQFIKQNENYFQRRLLFVIRDFRYQQIKDIDIGVDTTFDYYISQMVIDQVRQIFKKDIRVNVTYYQPGNAYDLVLTNYHEEPYDDTDYTYWLTNLGTIHDLEMIKKIVEKNFYAETPVHHLMLKQPNKLHNTKKW</sequence>
<dbReference type="InterPro" id="IPR050661">
    <property type="entry name" value="BglG_antiterminators"/>
</dbReference>
<dbReference type="InterPro" id="IPR007737">
    <property type="entry name" value="Mga_HTH"/>
</dbReference>
<name>A0ABN4NCU0_9LACO</name>
<keyword evidence="1" id="KW-0805">Transcription regulation</keyword>
<accession>A0ABN4NCU0</accession>
<dbReference type="Pfam" id="PF05043">
    <property type="entry name" value="Mga"/>
    <property type="match status" value="1"/>
</dbReference>
<keyword evidence="6" id="KW-1185">Reference proteome</keyword>
<feature type="domain" description="Mga helix-turn-helix" evidence="3">
    <location>
        <begin position="87"/>
        <end position="164"/>
    </location>
</feature>
<dbReference type="Gene3D" id="1.10.10.10">
    <property type="entry name" value="Winged helix-like DNA-binding domain superfamily/Winged helix DNA-binding domain"/>
    <property type="match status" value="1"/>
</dbReference>
<organism evidence="5 6">
    <name type="scientific">Pediococcus damnosus</name>
    <dbReference type="NCBI Taxonomy" id="51663"/>
    <lineage>
        <taxon>Bacteria</taxon>
        <taxon>Bacillati</taxon>
        <taxon>Bacillota</taxon>
        <taxon>Bacilli</taxon>
        <taxon>Lactobacillales</taxon>
        <taxon>Lactobacillaceae</taxon>
        <taxon>Pediococcus</taxon>
    </lineage>
</organism>
<dbReference type="InterPro" id="IPR013196">
    <property type="entry name" value="HTH_11"/>
</dbReference>
<gene>
    <name evidence="5" type="ORF">ADU72_1454</name>
</gene>
<evidence type="ECO:0000259" key="3">
    <source>
        <dbReference type="Pfam" id="PF05043"/>
    </source>
</evidence>